<dbReference type="AlphaFoldDB" id="A0A7C4KZW5"/>
<proteinExistence type="inferred from homology"/>
<dbReference type="GO" id="GO:0042301">
    <property type="term" value="F:phosphate ion binding"/>
    <property type="evidence" value="ECO:0007669"/>
    <property type="project" value="UniProtKB-UniRule"/>
</dbReference>
<feature type="signal peptide" evidence="4">
    <location>
        <begin position="1"/>
        <end position="25"/>
    </location>
</feature>
<evidence type="ECO:0000259" key="6">
    <source>
        <dbReference type="Pfam" id="PF12849"/>
    </source>
</evidence>
<keyword evidence="2 4" id="KW-0813">Transport</keyword>
<feature type="chain" id="PRO_5028523953" description="Phosphate-binding protein" evidence="4">
    <location>
        <begin position="26"/>
        <end position="356"/>
    </location>
</feature>
<evidence type="ECO:0000313" key="7">
    <source>
        <dbReference type="EMBL" id="HGS86101.1"/>
    </source>
</evidence>
<dbReference type="Pfam" id="PF12849">
    <property type="entry name" value="PBP_like_2"/>
    <property type="match status" value="1"/>
</dbReference>
<reference evidence="7" key="1">
    <citation type="journal article" date="2020" name="mSystems">
        <title>Genome- and Community-Level Interaction Insights into Carbon Utilization and Element Cycling Functions of Hydrothermarchaeota in Hydrothermal Sediment.</title>
        <authorList>
            <person name="Zhou Z."/>
            <person name="Liu Y."/>
            <person name="Xu W."/>
            <person name="Pan J."/>
            <person name="Luo Z.H."/>
            <person name="Li M."/>
        </authorList>
    </citation>
    <scope>NUCLEOTIDE SEQUENCE [LARGE SCALE GENOMIC DNA]</scope>
    <source>
        <strain evidence="7">SpSt-556</strain>
    </source>
</reference>
<feature type="domain" description="PBP" evidence="6">
    <location>
        <begin position="71"/>
        <end position="324"/>
    </location>
</feature>
<dbReference type="EMBL" id="DSXR01000011">
    <property type="protein sequence ID" value="HGS86101.1"/>
    <property type="molecule type" value="Genomic_DNA"/>
</dbReference>
<dbReference type="SUPFAM" id="SSF53850">
    <property type="entry name" value="Periplasmic binding protein-like II"/>
    <property type="match status" value="1"/>
</dbReference>
<keyword evidence="4" id="KW-0592">Phosphate transport</keyword>
<dbReference type="GO" id="GO:0006817">
    <property type="term" value="P:phosphate ion transport"/>
    <property type="evidence" value="ECO:0007669"/>
    <property type="project" value="UniProtKB-UniRule"/>
</dbReference>
<keyword evidence="3 4" id="KW-0732">Signal</keyword>
<dbReference type="Gene3D" id="3.40.190.10">
    <property type="entry name" value="Periplasmic binding protein-like II"/>
    <property type="match status" value="2"/>
</dbReference>
<dbReference type="PANTHER" id="PTHR30570:SF1">
    <property type="entry name" value="PHOSPHATE-BINDING PROTEIN PSTS"/>
    <property type="match status" value="1"/>
</dbReference>
<dbReference type="InterPro" id="IPR011862">
    <property type="entry name" value="Phos-bd"/>
</dbReference>
<dbReference type="InterPro" id="IPR050811">
    <property type="entry name" value="Phosphate_ABC_transporter"/>
</dbReference>
<feature type="compositionally biased region" description="Low complexity" evidence="5">
    <location>
        <begin position="41"/>
        <end position="56"/>
    </location>
</feature>
<dbReference type="NCBIfam" id="TIGR02136">
    <property type="entry name" value="ptsS_2"/>
    <property type="match status" value="1"/>
</dbReference>
<dbReference type="InterPro" id="IPR024370">
    <property type="entry name" value="PBP_domain"/>
</dbReference>
<accession>A0A7C4KZW5</accession>
<feature type="region of interest" description="Disordered" evidence="5">
    <location>
        <begin position="27"/>
        <end position="66"/>
    </location>
</feature>
<name>A0A7C4KZW5_9CHLR</name>
<evidence type="ECO:0000256" key="4">
    <source>
        <dbReference type="RuleBase" id="RU367119"/>
    </source>
</evidence>
<dbReference type="PANTHER" id="PTHR30570">
    <property type="entry name" value="PERIPLASMIC PHOSPHATE BINDING COMPONENT OF PHOSPHATE ABC TRANSPORTER"/>
    <property type="match status" value="1"/>
</dbReference>
<dbReference type="PROSITE" id="PS51257">
    <property type="entry name" value="PROKAR_LIPOPROTEIN"/>
    <property type="match status" value="1"/>
</dbReference>
<comment type="caution">
    <text evidence="7">The sequence shown here is derived from an EMBL/GenBank/DDBJ whole genome shotgun (WGS) entry which is preliminary data.</text>
</comment>
<evidence type="ECO:0000256" key="3">
    <source>
        <dbReference type="ARBA" id="ARBA00022729"/>
    </source>
</evidence>
<evidence type="ECO:0000256" key="5">
    <source>
        <dbReference type="SAM" id="MobiDB-lite"/>
    </source>
</evidence>
<sequence>MRHLGLKSFFILVVLSMILAACQPAATPTAAPQPTQPPAEPTKAPQPTEATKPTEPMVEQPKIQLPDVDPASVSGDIYIAGSSTVYPLTEKVVELFKADGFTGNIKIDSIGTGAGFERFCKTGESDISNASRPIKDSEVEACKAIGRNPIGFRVGTDALAVVIHPDNDWATNLTVEEVAKLFSKDITNWNEVNPAWPNQPIKRYSPGTDSGTFDYFVEAVMDATFGKGNGKEAILKAANIQFSEDDNVLVQGVVGDRYAIGYFGFAYYEENKDRLKDASINGIAPTFDTVEGGQYPLARPLFIYSDASIMKAKPQVAAFINFYLMNVNEVIEEVGYFPASTAALNQAKQNWLDAMK</sequence>
<protein>
    <recommendedName>
        <fullName evidence="4">Phosphate-binding protein</fullName>
    </recommendedName>
</protein>
<dbReference type="CDD" id="cd13654">
    <property type="entry name" value="PBP2_phosphate_like_2"/>
    <property type="match status" value="1"/>
</dbReference>
<organism evidence="7">
    <name type="scientific">Bellilinea caldifistulae</name>
    <dbReference type="NCBI Taxonomy" id="360411"/>
    <lineage>
        <taxon>Bacteria</taxon>
        <taxon>Bacillati</taxon>
        <taxon>Chloroflexota</taxon>
        <taxon>Anaerolineae</taxon>
        <taxon>Anaerolineales</taxon>
        <taxon>Anaerolineaceae</taxon>
        <taxon>Bellilinea</taxon>
    </lineage>
</organism>
<comment type="function">
    <text evidence="4">Involved in the system for phosphate transport across the cytoplasmic membrane.</text>
</comment>
<comment type="similarity">
    <text evidence="1 4">Belongs to the PstS family.</text>
</comment>
<evidence type="ECO:0000256" key="1">
    <source>
        <dbReference type="ARBA" id="ARBA00008725"/>
    </source>
</evidence>
<evidence type="ECO:0000256" key="2">
    <source>
        <dbReference type="ARBA" id="ARBA00022448"/>
    </source>
</evidence>
<gene>
    <name evidence="7" type="primary">pstS</name>
    <name evidence="7" type="ORF">ENT17_00605</name>
</gene>